<organism evidence="4 5">
    <name type="scientific">Glaciihabitans tibetensis</name>
    <dbReference type="NCBI Taxonomy" id="1266600"/>
    <lineage>
        <taxon>Bacteria</taxon>
        <taxon>Bacillati</taxon>
        <taxon>Actinomycetota</taxon>
        <taxon>Actinomycetes</taxon>
        <taxon>Micrococcales</taxon>
        <taxon>Microbacteriaceae</taxon>
        <taxon>Glaciihabitans</taxon>
    </lineage>
</organism>
<dbReference type="InterPro" id="IPR014905">
    <property type="entry name" value="HIRAN"/>
</dbReference>
<name>A0A2T0VAE3_9MICO</name>
<accession>A0A2T0VAE3</accession>
<dbReference type="Pfam" id="PF08797">
    <property type="entry name" value="HIRAN"/>
    <property type="match status" value="1"/>
</dbReference>
<dbReference type="OrthoDB" id="9812156at2"/>
<keyword evidence="5" id="KW-1185">Reference proteome</keyword>
<dbReference type="RefSeq" id="WP_146134422.1">
    <property type="nucleotide sequence ID" value="NZ_PVTL01000007.1"/>
</dbReference>
<keyword evidence="2" id="KW-0378">Hydrolase</keyword>
<feature type="domain" description="HIRAN" evidence="3">
    <location>
        <begin position="43"/>
        <end position="107"/>
    </location>
</feature>
<dbReference type="Proteomes" id="UP000237983">
    <property type="component" value="Unassembled WGS sequence"/>
</dbReference>
<evidence type="ECO:0000259" key="3">
    <source>
        <dbReference type="Pfam" id="PF08797"/>
    </source>
</evidence>
<dbReference type="GO" id="GO:0008270">
    <property type="term" value="F:zinc ion binding"/>
    <property type="evidence" value="ECO:0007669"/>
    <property type="project" value="InterPro"/>
</dbReference>
<dbReference type="GO" id="GO:0016818">
    <property type="term" value="F:hydrolase activity, acting on acid anhydrides, in phosphorus-containing anhydrides"/>
    <property type="evidence" value="ECO:0007669"/>
    <property type="project" value="InterPro"/>
</dbReference>
<reference evidence="4 5" key="1">
    <citation type="submission" date="2018-03" db="EMBL/GenBank/DDBJ databases">
        <title>Genomic Encyclopedia of Type Strains, Phase III (KMG-III): the genomes of soil and plant-associated and newly described type strains.</title>
        <authorList>
            <person name="Whitman W."/>
        </authorList>
    </citation>
    <scope>NUCLEOTIDE SEQUENCE [LARGE SCALE GENOMIC DNA]</scope>
    <source>
        <strain evidence="4 5">CGMCC 1.12484</strain>
    </source>
</reference>
<protein>
    <recommendedName>
        <fullName evidence="3">HIRAN domain-containing protein</fullName>
    </recommendedName>
</protein>
<dbReference type="Gene3D" id="3.30.70.2330">
    <property type="match status" value="1"/>
</dbReference>
<dbReference type="EMBL" id="PVTL01000007">
    <property type="protein sequence ID" value="PRY67160.1"/>
    <property type="molecule type" value="Genomic_DNA"/>
</dbReference>
<sequence>MTVRNSRGGAPQFGADTDVRHLPTRHLVVAGLNWFVDWEERPHLDYTQPFRLRAERGNPHDKHAVGVWVGEDQLGYLYSGDAERFGALLRRHQKNIIVTGGLQNDERRIWLKGPRYKALETFLETEALERKQRYLAQ</sequence>
<evidence type="ECO:0000256" key="2">
    <source>
        <dbReference type="ARBA" id="ARBA00022801"/>
    </source>
</evidence>
<comment type="caution">
    <text evidence="4">The sequence shown here is derived from an EMBL/GenBank/DDBJ whole genome shotgun (WGS) entry which is preliminary data.</text>
</comment>
<dbReference type="GO" id="GO:0003676">
    <property type="term" value="F:nucleic acid binding"/>
    <property type="evidence" value="ECO:0007669"/>
    <property type="project" value="InterPro"/>
</dbReference>
<evidence type="ECO:0000256" key="1">
    <source>
        <dbReference type="ARBA" id="ARBA00022723"/>
    </source>
</evidence>
<proteinExistence type="predicted"/>
<keyword evidence="1" id="KW-0479">Metal-binding</keyword>
<evidence type="ECO:0000313" key="4">
    <source>
        <dbReference type="EMBL" id="PRY67160.1"/>
    </source>
</evidence>
<dbReference type="AlphaFoldDB" id="A0A2T0VAE3"/>
<gene>
    <name evidence="4" type="ORF">B0I08_10753</name>
</gene>
<evidence type="ECO:0000313" key="5">
    <source>
        <dbReference type="Proteomes" id="UP000237983"/>
    </source>
</evidence>